<dbReference type="InterPro" id="IPR055170">
    <property type="entry name" value="GFO_IDH_MocA-like_dom"/>
</dbReference>
<accession>A0ABP9EY90</accession>
<name>A0ABP9EY90_9PSEU</name>
<dbReference type="Gene3D" id="3.40.50.720">
    <property type="entry name" value="NAD(P)-binding Rossmann-like Domain"/>
    <property type="match status" value="1"/>
</dbReference>
<evidence type="ECO:0000259" key="5">
    <source>
        <dbReference type="Pfam" id="PF22725"/>
    </source>
</evidence>
<comment type="subunit">
    <text evidence="3">Homotetramer.</text>
</comment>
<feature type="domain" description="GFO/IDH/MocA-like oxidoreductase" evidence="5">
    <location>
        <begin position="133"/>
        <end position="248"/>
    </location>
</feature>
<dbReference type="InterPro" id="IPR036291">
    <property type="entry name" value="NAD(P)-bd_dom_sf"/>
</dbReference>
<organism evidence="6 7">
    <name type="scientific">Actinomycetospora straminea</name>
    <dbReference type="NCBI Taxonomy" id="663607"/>
    <lineage>
        <taxon>Bacteria</taxon>
        <taxon>Bacillati</taxon>
        <taxon>Actinomycetota</taxon>
        <taxon>Actinomycetes</taxon>
        <taxon>Pseudonocardiales</taxon>
        <taxon>Pseudonocardiaceae</taxon>
        <taxon>Actinomycetospora</taxon>
    </lineage>
</organism>
<keyword evidence="1 3" id="KW-0560">Oxidoreductase</keyword>
<evidence type="ECO:0000313" key="6">
    <source>
        <dbReference type="EMBL" id="GAA4889788.1"/>
    </source>
</evidence>
<dbReference type="InterPro" id="IPR050424">
    <property type="entry name" value="Gfo-Idh-MocA_inositol_DH"/>
</dbReference>
<gene>
    <name evidence="3" type="primary">iolG</name>
    <name evidence="6" type="ORF">GCM10023203_48850</name>
</gene>
<dbReference type="EC" id="1.1.1.18" evidence="3"/>
<dbReference type="Pfam" id="PF01408">
    <property type="entry name" value="GFO_IDH_MocA"/>
    <property type="match status" value="1"/>
</dbReference>
<sequence length="349" mass="36637">MNDEIRIAVLGVGKMGSFHVDSLTRRTRGARVTVVGDVSDEQAHRVADPIGARVVADPAEAIAADDVDAVVIATPGSAHEAQVLACLEAGKPVLCEKPLTTEAATAAAVYRRETELGRRLIQVGFMRRFDHEYAALQQMIAGGELGAPLMLHCTHRNPAVPEFFDSEYMIRDSVVHEADSARFLLGEEIAAVSVVRGRPTADAPPGVSDPMLVLFEADSGALVTVEIFVRTGIAYEVRTEVVAEHGSAMIGLDQNVVTKRRGGTWGGTITPDFVARFGQAYDDQVQRWVDAARAGIASGGDAVDGPGSWDGYAAAAICEAGVAAVVKGERIETGMEARSGAGGAMGGVA</sequence>
<dbReference type="EMBL" id="BAABHQ010000018">
    <property type="protein sequence ID" value="GAA4889788.1"/>
    <property type="molecule type" value="Genomic_DNA"/>
</dbReference>
<proteinExistence type="inferred from homology"/>
<comment type="caution">
    <text evidence="6">The sequence shown here is derived from an EMBL/GenBank/DDBJ whole genome shotgun (WGS) entry which is preliminary data.</text>
</comment>
<dbReference type="Gene3D" id="3.30.360.10">
    <property type="entry name" value="Dihydrodipicolinate Reductase, domain 2"/>
    <property type="match status" value="1"/>
</dbReference>
<comment type="catalytic activity">
    <reaction evidence="3">
        <text>myo-inositol + NAD(+) = scyllo-inosose + NADH + H(+)</text>
        <dbReference type="Rhea" id="RHEA:16949"/>
        <dbReference type="ChEBI" id="CHEBI:15378"/>
        <dbReference type="ChEBI" id="CHEBI:17268"/>
        <dbReference type="ChEBI" id="CHEBI:17811"/>
        <dbReference type="ChEBI" id="CHEBI:57540"/>
        <dbReference type="ChEBI" id="CHEBI:57945"/>
        <dbReference type="EC" id="1.1.1.18"/>
    </reaction>
</comment>
<dbReference type="InterPro" id="IPR000683">
    <property type="entry name" value="Gfo/Idh/MocA-like_OxRdtase_N"/>
</dbReference>
<comment type="function">
    <text evidence="3">Involved in the oxidation of myo-inositol (MI) to 2-keto-myo-inositol (2KMI or 2-inosose).</text>
</comment>
<protein>
    <recommendedName>
        <fullName evidence="3">Inositol 2-dehydrogenase</fullName>
        <ecNumber evidence="3">1.1.1.18</ecNumber>
    </recommendedName>
    <alternativeName>
        <fullName evidence="3">Myo-inositol 2-dehydrogenase</fullName>
        <shortName evidence="3">MI 2-dehydrogenase</shortName>
    </alternativeName>
</protein>
<dbReference type="PANTHER" id="PTHR43593">
    <property type="match status" value="1"/>
</dbReference>
<dbReference type="RefSeq" id="WP_274234343.1">
    <property type="nucleotide sequence ID" value="NZ_BAABHQ010000018.1"/>
</dbReference>
<feature type="domain" description="Gfo/Idh/MocA-like oxidoreductase N-terminal" evidence="4">
    <location>
        <begin position="5"/>
        <end position="124"/>
    </location>
</feature>
<reference evidence="7" key="1">
    <citation type="journal article" date="2019" name="Int. J. Syst. Evol. Microbiol.">
        <title>The Global Catalogue of Microorganisms (GCM) 10K type strain sequencing project: providing services to taxonomists for standard genome sequencing and annotation.</title>
        <authorList>
            <consortium name="The Broad Institute Genomics Platform"/>
            <consortium name="The Broad Institute Genome Sequencing Center for Infectious Disease"/>
            <person name="Wu L."/>
            <person name="Ma J."/>
        </authorList>
    </citation>
    <scope>NUCLEOTIDE SEQUENCE [LARGE SCALE GENOMIC DNA]</scope>
    <source>
        <strain evidence="7">JCM 17983</strain>
    </source>
</reference>
<comment type="similarity">
    <text evidence="3">Belongs to the Gfo/Idh/MocA family.</text>
</comment>
<keyword evidence="7" id="KW-1185">Reference proteome</keyword>
<dbReference type="HAMAP" id="MF_01671">
    <property type="entry name" value="IolG"/>
    <property type="match status" value="1"/>
</dbReference>
<dbReference type="PANTHER" id="PTHR43593:SF1">
    <property type="entry name" value="INOSITOL 2-DEHYDROGENASE"/>
    <property type="match status" value="1"/>
</dbReference>
<evidence type="ECO:0000313" key="7">
    <source>
        <dbReference type="Proteomes" id="UP001500457"/>
    </source>
</evidence>
<dbReference type="SUPFAM" id="SSF55347">
    <property type="entry name" value="Glyceraldehyde-3-phosphate dehydrogenase-like, C-terminal domain"/>
    <property type="match status" value="1"/>
</dbReference>
<keyword evidence="2 3" id="KW-0520">NAD</keyword>
<dbReference type="Proteomes" id="UP001500457">
    <property type="component" value="Unassembled WGS sequence"/>
</dbReference>
<dbReference type="SUPFAM" id="SSF51735">
    <property type="entry name" value="NAD(P)-binding Rossmann-fold domains"/>
    <property type="match status" value="1"/>
</dbReference>
<dbReference type="Pfam" id="PF22725">
    <property type="entry name" value="GFO_IDH_MocA_C3"/>
    <property type="match status" value="1"/>
</dbReference>
<evidence type="ECO:0000256" key="1">
    <source>
        <dbReference type="ARBA" id="ARBA00023002"/>
    </source>
</evidence>
<evidence type="ECO:0000256" key="2">
    <source>
        <dbReference type="ARBA" id="ARBA00023027"/>
    </source>
</evidence>
<dbReference type="InterPro" id="IPR023794">
    <property type="entry name" value="MI/DCI_dehydrogenase"/>
</dbReference>
<evidence type="ECO:0000256" key="3">
    <source>
        <dbReference type="HAMAP-Rule" id="MF_01671"/>
    </source>
</evidence>
<evidence type="ECO:0000259" key="4">
    <source>
        <dbReference type="Pfam" id="PF01408"/>
    </source>
</evidence>